<sequence length="154" mass="17066">MVFIVRKRTMASKRSAAMRSAADRFSRLSRFAVNDNYDDDDDDSSSDYGLVRGGAIIMKRGFRSTKQGRSRSGVGRGQHFSGDSGEDRGYEEESDSDDDTSDISSSSDGGSSRGYGTRKRRRTIRGYAKRRRMGRRSCCIFGGKITDDLAAGDR</sequence>
<name>A0A2S2PEF2_SCHGA</name>
<proteinExistence type="predicted"/>
<evidence type="ECO:0000256" key="1">
    <source>
        <dbReference type="SAM" id="MobiDB-lite"/>
    </source>
</evidence>
<dbReference type="EMBL" id="GGMR01015166">
    <property type="protein sequence ID" value="MBY27785.1"/>
    <property type="molecule type" value="Transcribed_RNA"/>
</dbReference>
<feature type="region of interest" description="Disordered" evidence="1">
    <location>
        <begin position="60"/>
        <end position="133"/>
    </location>
</feature>
<feature type="compositionally biased region" description="Basic residues" evidence="1">
    <location>
        <begin position="116"/>
        <end position="133"/>
    </location>
</feature>
<reference evidence="2" key="1">
    <citation type="submission" date="2018-04" db="EMBL/GenBank/DDBJ databases">
        <title>Transcriptome of Schizaphis graminum biotype I.</title>
        <authorList>
            <person name="Scully E.D."/>
            <person name="Geib S.M."/>
            <person name="Palmer N.A."/>
            <person name="Koch K."/>
            <person name="Bradshaw J."/>
            <person name="Heng-Moss T."/>
            <person name="Sarath G."/>
        </authorList>
    </citation>
    <scope>NUCLEOTIDE SEQUENCE</scope>
</reference>
<evidence type="ECO:0000313" key="2">
    <source>
        <dbReference type="EMBL" id="MBY27785.1"/>
    </source>
</evidence>
<feature type="compositionally biased region" description="Acidic residues" evidence="1">
    <location>
        <begin position="89"/>
        <end position="101"/>
    </location>
</feature>
<accession>A0A2S2PEF2</accession>
<feature type="compositionally biased region" description="Basic residues" evidence="1">
    <location>
        <begin position="60"/>
        <end position="69"/>
    </location>
</feature>
<gene>
    <name evidence="2" type="ORF">g.48724</name>
</gene>
<protein>
    <submittedName>
        <fullName evidence="2">Uncharacterized protein</fullName>
    </submittedName>
</protein>
<dbReference type="AlphaFoldDB" id="A0A2S2PEF2"/>
<organism evidence="2">
    <name type="scientific">Schizaphis graminum</name>
    <name type="common">Green bug aphid</name>
    <dbReference type="NCBI Taxonomy" id="13262"/>
    <lineage>
        <taxon>Eukaryota</taxon>
        <taxon>Metazoa</taxon>
        <taxon>Ecdysozoa</taxon>
        <taxon>Arthropoda</taxon>
        <taxon>Hexapoda</taxon>
        <taxon>Insecta</taxon>
        <taxon>Pterygota</taxon>
        <taxon>Neoptera</taxon>
        <taxon>Paraneoptera</taxon>
        <taxon>Hemiptera</taxon>
        <taxon>Sternorrhyncha</taxon>
        <taxon>Aphidomorpha</taxon>
        <taxon>Aphidoidea</taxon>
        <taxon>Aphididae</taxon>
        <taxon>Aphidini</taxon>
        <taxon>Schizaphis</taxon>
    </lineage>
</organism>